<name>A0AAQ3Y5H7_9ENTE</name>
<reference evidence="4 5" key="2">
    <citation type="submission" date="2024-03" db="EMBL/GenBank/DDBJ databases">
        <title>The Genome Sequence of Enterococcus sp. DIV0205d.</title>
        <authorList>
            <consortium name="The Broad Institute Genomics Platform"/>
            <consortium name="The Broad Institute Microbial Omics Core"/>
            <consortium name="The Broad Institute Genomic Center for Infectious Diseases"/>
            <person name="Earl A."/>
            <person name="Manson A."/>
            <person name="Gilmore M."/>
            <person name="Schwartman J."/>
            <person name="Shea T."/>
            <person name="Abouelleil A."/>
            <person name="Cao P."/>
            <person name="Chapman S."/>
            <person name="Cusick C."/>
            <person name="Young S."/>
            <person name="Neafsey D."/>
            <person name="Nusbaum C."/>
            <person name="Birren B."/>
        </authorList>
    </citation>
    <scope>NUCLEOTIDE SEQUENCE [LARGE SCALE GENOMIC DNA]</scope>
    <source>
        <strain evidence="4 5">7F3_DIV0205</strain>
    </source>
</reference>
<dbReference type="EMBL" id="CP147244">
    <property type="protein sequence ID" value="WYK00162.1"/>
    <property type="molecule type" value="Genomic_DNA"/>
</dbReference>
<feature type="domain" description="WxL" evidence="3">
    <location>
        <begin position="31"/>
        <end position="225"/>
    </location>
</feature>
<protein>
    <recommendedName>
        <fullName evidence="3">WxL domain-containing protein</fullName>
    </recommendedName>
</protein>
<feature type="chain" id="PRO_5043022348" description="WxL domain-containing protein" evidence="2">
    <location>
        <begin position="28"/>
        <end position="227"/>
    </location>
</feature>
<feature type="signal peptide" evidence="2">
    <location>
        <begin position="1"/>
        <end position="27"/>
    </location>
</feature>
<dbReference type="RefSeq" id="WP_170922963.1">
    <property type="nucleotide sequence ID" value="NZ_CP147244.1"/>
</dbReference>
<dbReference type="Proteomes" id="UP000194948">
    <property type="component" value="Chromosome"/>
</dbReference>
<keyword evidence="5" id="KW-1185">Reference proteome</keyword>
<organism evidence="4 5">
    <name type="scientific">Candidatus Enterococcus palustris</name>
    <dbReference type="NCBI Taxonomy" id="1834189"/>
    <lineage>
        <taxon>Bacteria</taxon>
        <taxon>Bacillati</taxon>
        <taxon>Bacillota</taxon>
        <taxon>Bacilli</taxon>
        <taxon>Lactobacillales</taxon>
        <taxon>Enterococcaceae</taxon>
        <taxon>Enterococcus</taxon>
    </lineage>
</organism>
<keyword evidence="2" id="KW-0732">Signal</keyword>
<evidence type="ECO:0000259" key="3">
    <source>
        <dbReference type="Pfam" id="PF13731"/>
    </source>
</evidence>
<sequence length="227" mass="24379">MKKNIVLFSSLVLGVLAINSFNTEVHAEKLSDATSPVDIQMLAGDENETHPPVGPTDPTDPENPGTGNTGLLTIDRVPNVKFGEVNISGSDQVEYAMNENPYTQVTDVRGTSAGWTLYVKADPFVSSKKDELKGATLSLKSSTIASKSTGKVITPPKGFNVSLTATNQKILMADKNSGEGTWMQTWKKADADEKNQNIQLAILAGTAKANTTYTTTIYWELQDAPGK</sequence>
<accession>A0AAQ3Y5H7</accession>
<gene>
    <name evidence="4" type="ORF">A5821_001256</name>
</gene>
<dbReference type="AlphaFoldDB" id="A0AAQ3Y5H7"/>
<reference evidence="5" key="1">
    <citation type="submission" date="2017-05" db="EMBL/GenBank/DDBJ databases">
        <title>The Genome Sequence of EEnterococcus faecalis 9F2_4866.</title>
        <authorList>
            <consortium name="The Broad Institute Genomics Platform"/>
            <consortium name="The Broad Institute Genomic Center for Infectious Diseases"/>
            <person name="Earl A."/>
            <person name="Manson A."/>
            <person name="Schwartman J."/>
            <person name="Gilmore M."/>
            <person name="Abouelleil A."/>
            <person name="Cao P."/>
            <person name="Chapman S."/>
            <person name="Cusick C."/>
            <person name="Shea T."/>
            <person name="Young S."/>
            <person name="Neafsey D."/>
            <person name="Nusbaum C."/>
            <person name="Birren B."/>
        </authorList>
    </citation>
    <scope>NUCLEOTIDE SEQUENCE [LARGE SCALE GENOMIC DNA]</scope>
    <source>
        <strain evidence="5">7F3_DIV0205</strain>
    </source>
</reference>
<evidence type="ECO:0000313" key="4">
    <source>
        <dbReference type="EMBL" id="WYK00162.1"/>
    </source>
</evidence>
<evidence type="ECO:0000256" key="2">
    <source>
        <dbReference type="SAM" id="SignalP"/>
    </source>
</evidence>
<feature type="region of interest" description="Disordered" evidence="1">
    <location>
        <begin position="45"/>
        <end position="69"/>
    </location>
</feature>
<dbReference type="Pfam" id="PF13731">
    <property type="entry name" value="WxL"/>
    <property type="match status" value="1"/>
</dbReference>
<evidence type="ECO:0000313" key="5">
    <source>
        <dbReference type="Proteomes" id="UP000194948"/>
    </source>
</evidence>
<proteinExistence type="predicted"/>
<dbReference type="InterPro" id="IPR027994">
    <property type="entry name" value="WxL_dom"/>
</dbReference>
<evidence type="ECO:0000256" key="1">
    <source>
        <dbReference type="SAM" id="MobiDB-lite"/>
    </source>
</evidence>